<feature type="modified residue" description="4-aspartylphosphate" evidence="8">
    <location>
        <position position="54"/>
    </location>
</feature>
<evidence type="ECO:0000313" key="11">
    <source>
        <dbReference type="EMBL" id="MBM7702659.1"/>
    </source>
</evidence>
<evidence type="ECO:0000256" key="4">
    <source>
        <dbReference type="ARBA" id="ARBA00023012"/>
    </source>
</evidence>
<dbReference type="Proteomes" id="UP000809829">
    <property type="component" value="Unassembled WGS sequence"/>
</dbReference>
<dbReference type="SMART" id="SM00342">
    <property type="entry name" value="HTH_ARAC"/>
    <property type="match status" value="1"/>
</dbReference>
<dbReference type="Pfam" id="PF12833">
    <property type="entry name" value="HTH_18"/>
    <property type="match status" value="1"/>
</dbReference>
<name>A0ABS2QT86_9BACI</name>
<evidence type="ECO:0000256" key="3">
    <source>
        <dbReference type="ARBA" id="ARBA00022553"/>
    </source>
</evidence>
<keyword evidence="3 8" id="KW-0597">Phosphoprotein</keyword>
<evidence type="ECO:0000256" key="7">
    <source>
        <dbReference type="ARBA" id="ARBA00023163"/>
    </source>
</evidence>
<dbReference type="InterPro" id="IPR051552">
    <property type="entry name" value="HptR"/>
</dbReference>
<dbReference type="PROSITE" id="PS00041">
    <property type="entry name" value="HTH_ARAC_FAMILY_1"/>
    <property type="match status" value="1"/>
</dbReference>
<keyword evidence="12" id="KW-1185">Reference proteome</keyword>
<dbReference type="PRINTS" id="PR00032">
    <property type="entry name" value="HTHARAC"/>
</dbReference>
<gene>
    <name evidence="11" type="ORF">JOC83_001493</name>
</gene>
<dbReference type="PROSITE" id="PS01124">
    <property type="entry name" value="HTH_ARAC_FAMILY_2"/>
    <property type="match status" value="1"/>
</dbReference>
<dbReference type="InterPro" id="IPR011006">
    <property type="entry name" value="CheY-like_superfamily"/>
</dbReference>
<dbReference type="Gene3D" id="3.40.50.2300">
    <property type="match status" value="1"/>
</dbReference>
<dbReference type="Gene3D" id="1.10.10.60">
    <property type="entry name" value="Homeodomain-like"/>
    <property type="match status" value="2"/>
</dbReference>
<dbReference type="CDD" id="cd17536">
    <property type="entry name" value="REC_YesN-like"/>
    <property type="match status" value="1"/>
</dbReference>
<organism evidence="11 12">
    <name type="scientific">Priestia iocasae</name>
    <dbReference type="NCBI Taxonomy" id="2291674"/>
    <lineage>
        <taxon>Bacteria</taxon>
        <taxon>Bacillati</taxon>
        <taxon>Bacillota</taxon>
        <taxon>Bacilli</taxon>
        <taxon>Bacillales</taxon>
        <taxon>Bacillaceae</taxon>
        <taxon>Priestia</taxon>
    </lineage>
</organism>
<comment type="subcellular location">
    <subcellularLocation>
        <location evidence="1">Cytoplasm</location>
    </subcellularLocation>
</comment>
<dbReference type="Pfam" id="PF00072">
    <property type="entry name" value="Response_reg"/>
    <property type="match status" value="1"/>
</dbReference>
<evidence type="ECO:0000256" key="8">
    <source>
        <dbReference type="PROSITE-ProRule" id="PRU00169"/>
    </source>
</evidence>
<dbReference type="InterPro" id="IPR001789">
    <property type="entry name" value="Sig_transdc_resp-reg_receiver"/>
</dbReference>
<sequence>MKVLIVDDEQHVREGIRLLGEWKENGVSQVLEAESGEQAIQLIEVYKPEIIFTDMKMPEVDGIALLEWIKNNHPTSKSIVVTGYDDYHYMRKAIHFGSMDYILKPIDPGILNDTLVRAVKDWEREEEDRQQHNNSHQLINEMKPIYRDRKLTQLMNNQLLNAAIYKEFGFHLSQQYQVAIIRVDQKAVYAFQRDRDLAYFSILNIVNEMLHEEKCGIAFRYLSNKGEIVVIFWDHFSRVQNMLETMHKNMKKVLEVCCFIASGPVINNLENLMLSYNGAKEVLMNINVLDKNPLKVYTESQINRLAIINLIDYSSHVKEAVQLGQQELFEEIISTISEGFQTHRYLSLKQLLHFEKEYQLMSQQWLKKYEISYIVNEKGEEVVYFFFNDEGCFELQRYMNRKRKEIHLFMKIVKRHAKKQNPDVIYEIEQFLQANFDRDVKLQEISDRFYLSREYISRKFKQEFNENISDYLVKVRMNKAKQLLRNEDLKVYEVANMIGYQDDKYFRKVFKKIEGVTPNEYRTAIRVSTT</sequence>
<keyword evidence="4" id="KW-0902">Two-component regulatory system</keyword>
<dbReference type="RefSeq" id="WP_205185831.1">
    <property type="nucleotide sequence ID" value="NZ_JAFBFC010000002.1"/>
</dbReference>
<dbReference type="SUPFAM" id="SSF52172">
    <property type="entry name" value="CheY-like"/>
    <property type="match status" value="1"/>
</dbReference>
<dbReference type="PANTHER" id="PTHR42713">
    <property type="entry name" value="HISTIDINE KINASE-RELATED"/>
    <property type="match status" value="1"/>
</dbReference>
<evidence type="ECO:0000259" key="10">
    <source>
        <dbReference type="PROSITE" id="PS50110"/>
    </source>
</evidence>
<evidence type="ECO:0000259" key="9">
    <source>
        <dbReference type="PROSITE" id="PS01124"/>
    </source>
</evidence>
<feature type="domain" description="HTH araC/xylS-type" evidence="9">
    <location>
        <begin position="426"/>
        <end position="524"/>
    </location>
</feature>
<protein>
    <submittedName>
        <fullName evidence="11">Two-component system response regulator YesN</fullName>
    </submittedName>
</protein>
<dbReference type="SMART" id="SM00448">
    <property type="entry name" value="REC"/>
    <property type="match status" value="1"/>
</dbReference>
<dbReference type="PROSITE" id="PS50110">
    <property type="entry name" value="RESPONSE_REGULATORY"/>
    <property type="match status" value="1"/>
</dbReference>
<evidence type="ECO:0000256" key="5">
    <source>
        <dbReference type="ARBA" id="ARBA00023015"/>
    </source>
</evidence>
<evidence type="ECO:0000256" key="6">
    <source>
        <dbReference type="ARBA" id="ARBA00023125"/>
    </source>
</evidence>
<keyword evidence="5" id="KW-0805">Transcription regulation</keyword>
<dbReference type="InterPro" id="IPR009057">
    <property type="entry name" value="Homeodomain-like_sf"/>
</dbReference>
<dbReference type="InterPro" id="IPR018062">
    <property type="entry name" value="HTH_AraC-typ_CS"/>
</dbReference>
<comment type="caution">
    <text evidence="11">The sequence shown here is derived from an EMBL/GenBank/DDBJ whole genome shotgun (WGS) entry which is preliminary data.</text>
</comment>
<dbReference type="InterPro" id="IPR020449">
    <property type="entry name" value="Tscrpt_reg_AraC-type_HTH"/>
</dbReference>
<feature type="domain" description="Response regulatory" evidence="10">
    <location>
        <begin position="2"/>
        <end position="119"/>
    </location>
</feature>
<evidence type="ECO:0000256" key="2">
    <source>
        <dbReference type="ARBA" id="ARBA00022490"/>
    </source>
</evidence>
<dbReference type="EMBL" id="JAFBFC010000002">
    <property type="protein sequence ID" value="MBM7702659.1"/>
    <property type="molecule type" value="Genomic_DNA"/>
</dbReference>
<evidence type="ECO:0000256" key="1">
    <source>
        <dbReference type="ARBA" id="ARBA00004496"/>
    </source>
</evidence>
<dbReference type="PANTHER" id="PTHR42713:SF3">
    <property type="entry name" value="TRANSCRIPTIONAL REGULATORY PROTEIN HPTR"/>
    <property type="match status" value="1"/>
</dbReference>
<reference evidence="11 12" key="1">
    <citation type="submission" date="2021-01" db="EMBL/GenBank/DDBJ databases">
        <title>Genomic Encyclopedia of Type Strains, Phase IV (KMG-IV): sequencing the most valuable type-strain genomes for metagenomic binning, comparative biology and taxonomic classification.</title>
        <authorList>
            <person name="Goeker M."/>
        </authorList>
    </citation>
    <scope>NUCLEOTIDE SEQUENCE [LARGE SCALE GENOMIC DNA]</scope>
    <source>
        <strain evidence="11 12">DSM 104297</strain>
    </source>
</reference>
<keyword evidence="7" id="KW-0804">Transcription</keyword>
<keyword evidence="6" id="KW-0238">DNA-binding</keyword>
<keyword evidence="2" id="KW-0963">Cytoplasm</keyword>
<accession>A0ABS2QT86</accession>
<dbReference type="SUPFAM" id="SSF46689">
    <property type="entry name" value="Homeodomain-like"/>
    <property type="match status" value="2"/>
</dbReference>
<evidence type="ECO:0000313" key="12">
    <source>
        <dbReference type="Proteomes" id="UP000809829"/>
    </source>
</evidence>
<proteinExistence type="predicted"/>
<dbReference type="InterPro" id="IPR018060">
    <property type="entry name" value="HTH_AraC"/>
</dbReference>